<organism evidence="1">
    <name type="scientific">Candidatus Heimdallarchaeum aukensis</name>
    <dbReference type="NCBI Taxonomy" id="2876573"/>
    <lineage>
        <taxon>Archaea</taxon>
        <taxon>Promethearchaeati</taxon>
        <taxon>Candidatus Heimdallarchaeota</taxon>
        <taxon>Candidatus Heimdallarchaeia (ex Rinke et al. 2021) (nom. nud.)</taxon>
        <taxon>Candidatus Heimdallarchaeales</taxon>
        <taxon>Candidatus Heimdallarchaeaceae</taxon>
        <taxon>Candidatus Heimdallarchaeum</taxon>
    </lineage>
</organism>
<evidence type="ECO:0000313" key="1">
    <source>
        <dbReference type="EMBL" id="UJG41060.1"/>
    </source>
</evidence>
<gene>
    <name evidence="1" type="ORF">K9W45_01040</name>
</gene>
<dbReference type="EMBL" id="CP084166">
    <property type="protein sequence ID" value="UJG41060.1"/>
    <property type="molecule type" value="Genomic_DNA"/>
</dbReference>
<name>A0A9Y1BLR5_9ARCH</name>
<dbReference type="Proteomes" id="UP001201020">
    <property type="component" value="Chromosome"/>
</dbReference>
<sequence length="210" mass="24833">MRKFHDSEKEHLFELIRIIQTSLDSILQNKDIYESSYVEELEKRNIAFISLLIYIQKTISEVILWDSEFGKDLFLVNKETDISRISKLDIIKETNLIAQSITRLIKHLIQIFLDSRMKYKMDISQANETHLFPFPFYFENEMQIQSLAEAVIKIDNQLSRLFDEGFVTKSRKRNINLDLTNSISFADKENFKPHERPNLEDVLDEILIEG</sequence>
<dbReference type="AlphaFoldDB" id="A0A9Y1BLR5"/>
<protein>
    <submittedName>
        <fullName evidence="1">Uncharacterized protein</fullName>
    </submittedName>
</protein>
<accession>A0A9Y1BLR5</accession>
<reference evidence="1" key="1">
    <citation type="journal article" date="2022" name="Nat. Microbiol.">
        <title>Unique mobile elements and scalable gene flow at the prokaryote-eukaryote boundary revealed by circularized Asgard archaea genomes.</title>
        <authorList>
            <person name="Wu F."/>
            <person name="Speth D.R."/>
            <person name="Philosof A."/>
            <person name="Cremiere A."/>
            <person name="Narayanan A."/>
            <person name="Barco R.A."/>
            <person name="Connon S.A."/>
            <person name="Amend J.P."/>
            <person name="Antoshechkin I.A."/>
            <person name="Orphan V.J."/>
        </authorList>
    </citation>
    <scope>NUCLEOTIDE SEQUENCE</scope>
    <source>
        <strain evidence="1">PM71</strain>
    </source>
</reference>
<proteinExistence type="predicted"/>